<reference evidence="2 3" key="1">
    <citation type="submission" date="2013-04" db="EMBL/GenBank/DDBJ databases">
        <title>The Genome Sequence of Parabacteroides goldsteinii DSM 19448.</title>
        <authorList>
            <consortium name="The Broad Institute Genomics Platform"/>
            <person name="Earl A."/>
            <person name="Ward D."/>
            <person name="Feldgarden M."/>
            <person name="Gevers D."/>
            <person name="Martens E."/>
            <person name="Sakamoto M."/>
            <person name="Benno Y."/>
            <person name="Song Y."/>
            <person name="Liu C."/>
            <person name="Lee J."/>
            <person name="Bolanos M."/>
            <person name="Vaisanen M.L."/>
            <person name="Finegold S.M."/>
            <person name="Walker B."/>
            <person name="Young S."/>
            <person name="Zeng Q."/>
            <person name="Gargeya S."/>
            <person name="Fitzgerald M."/>
            <person name="Haas B."/>
            <person name="Abouelleil A."/>
            <person name="Allen A.W."/>
            <person name="Alvarado L."/>
            <person name="Arachchi H.M."/>
            <person name="Berlin A.M."/>
            <person name="Chapman S.B."/>
            <person name="Gainer-Dewar J."/>
            <person name="Goldberg J."/>
            <person name="Griggs A."/>
            <person name="Gujja S."/>
            <person name="Hansen M."/>
            <person name="Howarth C."/>
            <person name="Imamovic A."/>
            <person name="Ireland A."/>
            <person name="Larimer J."/>
            <person name="McCowan C."/>
            <person name="Murphy C."/>
            <person name="Pearson M."/>
            <person name="Poon T.W."/>
            <person name="Priest M."/>
            <person name="Roberts A."/>
            <person name="Saif S."/>
            <person name="Shea T."/>
            <person name="Sisk P."/>
            <person name="Sykes S."/>
            <person name="Wortman J."/>
            <person name="Nusbaum C."/>
            <person name="Birren B."/>
        </authorList>
    </citation>
    <scope>NUCLEOTIDE SEQUENCE [LARGE SCALE GENOMIC DNA]</scope>
    <source>
        <strain evidence="2 3">DSM 19448</strain>
    </source>
</reference>
<accession>A0A0F5JEU9</accession>
<dbReference type="PATRIC" id="fig|927665.4.peg.2327"/>
<dbReference type="RefSeq" id="WP_009859910.1">
    <property type="nucleotide sequence ID" value="NZ_KQ033912.1"/>
</dbReference>
<feature type="transmembrane region" description="Helical" evidence="1">
    <location>
        <begin position="6"/>
        <end position="24"/>
    </location>
</feature>
<protein>
    <recommendedName>
        <fullName evidence="4">Cell division protein FtsQ</fullName>
    </recommendedName>
</protein>
<organism evidence="2 3">
    <name type="scientific">Parabacteroides goldsteinii DSM 19448 = WAL 12034</name>
    <dbReference type="NCBI Taxonomy" id="927665"/>
    <lineage>
        <taxon>Bacteria</taxon>
        <taxon>Pseudomonadati</taxon>
        <taxon>Bacteroidota</taxon>
        <taxon>Bacteroidia</taxon>
        <taxon>Bacteroidales</taxon>
        <taxon>Tannerellaceae</taxon>
        <taxon>Parabacteroides</taxon>
    </lineage>
</organism>
<name>A0A0F5JEU9_9BACT</name>
<dbReference type="GeneID" id="69983601"/>
<evidence type="ECO:0008006" key="4">
    <source>
        <dbReference type="Google" id="ProtNLM"/>
    </source>
</evidence>
<keyword evidence="1" id="KW-1133">Transmembrane helix</keyword>
<evidence type="ECO:0000256" key="1">
    <source>
        <dbReference type="SAM" id="Phobius"/>
    </source>
</evidence>
<keyword evidence="1" id="KW-0472">Membrane</keyword>
<proteinExistence type="predicted"/>
<gene>
    <name evidence="2" type="ORF">HMPREF1535_02263</name>
</gene>
<evidence type="ECO:0000313" key="2">
    <source>
        <dbReference type="EMBL" id="KKB56289.1"/>
    </source>
</evidence>
<keyword evidence="1" id="KW-0812">Transmembrane</keyword>
<comment type="caution">
    <text evidence="2">The sequence shown here is derived from an EMBL/GenBank/DDBJ whole genome shotgun (WGS) entry which is preliminary data.</text>
</comment>
<dbReference type="STRING" id="927665.HMPREF1535_02263"/>
<dbReference type="Proteomes" id="UP000033047">
    <property type="component" value="Unassembled WGS sequence"/>
</dbReference>
<dbReference type="AlphaFoldDB" id="A0A0F5JEU9"/>
<sequence length="242" mass="28279">MIRIVSIVVATLLFCYIVFVSFFFREMRQDKVCQDLQVVVKDSLDKHFVSESDLVTILKKADLNPIKKPMDAINTDRIETELKKNEMIARIEAYKTPSGIIKLEVEQKIPILRVISSRGNFYVDNLGTTMPVSFRYVADVPLVSGYVEKELAVTDLYKFALFLQENEFWNNQIEQIYVHPDNEVELIPRVGNHRIVLGTFDDFQEKLDNLRLFYDKVIPKVGWEKYSIINLKYKDQIVCTKR</sequence>
<dbReference type="HOGENOM" id="CLU_064655_0_1_10"/>
<dbReference type="EMBL" id="AQHV01000011">
    <property type="protein sequence ID" value="KKB56289.1"/>
    <property type="molecule type" value="Genomic_DNA"/>
</dbReference>
<evidence type="ECO:0000313" key="3">
    <source>
        <dbReference type="Proteomes" id="UP000033047"/>
    </source>
</evidence>